<feature type="domain" description="NTP pyrophosphohydrolase MazG-like" evidence="5">
    <location>
        <begin position="44"/>
        <end position="117"/>
    </location>
</feature>
<keyword evidence="6" id="KW-0378">Hydrolase</keyword>
<dbReference type="InterPro" id="IPR048015">
    <property type="entry name" value="NTP-PPase_MazG-like_N"/>
</dbReference>
<dbReference type="GO" id="GO:0046052">
    <property type="term" value="P:UTP catabolic process"/>
    <property type="evidence" value="ECO:0007669"/>
    <property type="project" value="TreeGrafter"/>
</dbReference>
<dbReference type="GO" id="GO:0006950">
    <property type="term" value="P:response to stress"/>
    <property type="evidence" value="ECO:0007669"/>
    <property type="project" value="UniProtKB-ARBA"/>
</dbReference>
<keyword evidence="7" id="KW-1185">Reference proteome</keyword>
<dbReference type="GO" id="GO:0046047">
    <property type="term" value="P:TTP catabolic process"/>
    <property type="evidence" value="ECO:0007669"/>
    <property type="project" value="TreeGrafter"/>
</dbReference>
<dbReference type="NCBIfam" id="TIGR00444">
    <property type="entry name" value="mazG"/>
    <property type="match status" value="1"/>
</dbReference>
<dbReference type="GO" id="GO:0046081">
    <property type="term" value="P:dUTP catabolic process"/>
    <property type="evidence" value="ECO:0007669"/>
    <property type="project" value="TreeGrafter"/>
</dbReference>
<dbReference type="Gene3D" id="1.10.287.1080">
    <property type="entry name" value="MazG-like"/>
    <property type="match status" value="2"/>
</dbReference>
<evidence type="ECO:0000313" key="7">
    <source>
        <dbReference type="Proteomes" id="UP000234882"/>
    </source>
</evidence>
<dbReference type="GO" id="GO:0046061">
    <property type="term" value="P:dATP catabolic process"/>
    <property type="evidence" value="ECO:0007669"/>
    <property type="project" value="TreeGrafter"/>
</dbReference>
<evidence type="ECO:0000256" key="1">
    <source>
        <dbReference type="ARBA" id="ARBA00052141"/>
    </source>
</evidence>
<dbReference type="SUPFAM" id="SSF101386">
    <property type="entry name" value="all-alpha NTP pyrophosphatases"/>
    <property type="match status" value="2"/>
</dbReference>
<organism evidence="6 7">
    <name type="scientific">Paracoccus jeotgali</name>
    <dbReference type="NCBI Taxonomy" id="2065379"/>
    <lineage>
        <taxon>Bacteria</taxon>
        <taxon>Pseudomonadati</taxon>
        <taxon>Pseudomonadota</taxon>
        <taxon>Alphaproteobacteria</taxon>
        <taxon>Rhodobacterales</taxon>
        <taxon>Paracoccaceae</taxon>
        <taxon>Paracoccus</taxon>
    </lineage>
</organism>
<dbReference type="OrthoDB" id="9808939at2"/>
<dbReference type="NCBIfam" id="NF007113">
    <property type="entry name" value="PRK09562.1"/>
    <property type="match status" value="1"/>
</dbReference>
<name>A0A2K9MC41_9RHOB</name>
<dbReference type="CDD" id="cd11528">
    <property type="entry name" value="NTP-PPase_MazG_Nterm"/>
    <property type="match status" value="1"/>
</dbReference>
<accession>A0A2K9MC41</accession>
<dbReference type="FunFam" id="1.10.287.1080:FF:000001">
    <property type="entry name" value="Nucleoside triphosphate pyrophosphohydrolase"/>
    <property type="match status" value="1"/>
</dbReference>
<dbReference type="RefSeq" id="WP_101498595.1">
    <property type="nucleotide sequence ID" value="NZ_CP025583.1"/>
</dbReference>
<dbReference type="AlphaFoldDB" id="A0A2K9MC41"/>
<dbReference type="EC" id="3.6.1.8" evidence="3"/>
<dbReference type="FunFam" id="1.10.287.1080:FF:000003">
    <property type="entry name" value="Nucleoside triphosphate pyrophosphohydrolase"/>
    <property type="match status" value="1"/>
</dbReference>
<proteinExistence type="inferred from homology"/>
<sequence length="278" mass="30776">MPDSLSRPSAAAASDRNQTEIARLIEIMAALRDPATGCPWDIEQDFASISPYTIEEAYEVADAIQREAWDEFPGELGDLLLQVVFHAQMAQERQMFDFADVAARISDKLIDRHPHVFGPESRDKSAAQQVKDWETIKAAERAKRAERGVLDGVAMGLPALTRAVKLQNRAARVGFDWPGAADVLEKLAEETAELVEAREAADPAHLAEEFGDLLFVMANLARHLEIDPEEALRNANAKFTRRFQSIESALARQGKRPEDSDLAQMDALWNAAKAAERG</sequence>
<dbReference type="Proteomes" id="UP000234882">
    <property type="component" value="Chromosome"/>
</dbReference>
<dbReference type="InterPro" id="IPR048011">
    <property type="entry name" value="NTP-PPase_MazG-like_C"/>
</dbReference>
<feature type="domain" description="NTP pyrophosphohydrolase MazG-like" evidence="5">
    <location>
        <begin position="184"/>
        <end position="242"/>
    </location>
</feature>
<dbReference type="EMBL" id="CP025583">
    <property type="protein sequence ID" value="AUM73211.1"/>
    <property type="molecule type" value="Genomic_DNA"/>
</dbReference>
<dbReference type="PANTHER" id="PTHR30522:SF0">
    <property type="entry name" value="NUCLEOSIDE TRIPHOSPHATE PYROPHOSPHOHYDROLASE"/>
    <property type="match status" value="1"/>
</dbReference>
<protein>
    <recommendedName>
        <fullName evidence="4">Nucleoside triphosphate pyrophosphohydrolase</fullName>
        <ecNumber evidence="3">3.6.1.8</ecNumber>
    </recommendedName>
</protein>
<dbReference type="PANTHER" id="PTHR30522">
    <property type="entry name" value="NUCLEOSIDE TRIPHOSPHATE PYROPHOSPHOHYDROLASE"/>
    <property type="match status" value="1"/>
</dbReference>
<dbReference type="CDD" id="cd11529">
    <property type="entry name" value="NTP-PPase_MazG_Cterm"/>
    <property type="match status" value="1"/>
</dbReference>
<dbReference type="Pfam" id="PF03819">
    <property type="entry name" value="MazG"/>
    <property type="match status" value="2"/>
</dbReference>
<evidence type="ECO:0000313" key="6">
    <source>
        <dbReference type="EMBL" id="AUM73211.1"/>
    </source>
</evidence>
<evidence type="ECO:0000256" key="4">
    <source>
        <dbReference type="ARBA" id="ARBA00074799"/>
    </source>
</evidence>
<evidence type="ECO:0000256" key="3">
    <source>
        <dbReference type="ARBA" id="ARBA00066372"/>
    </source>
</evidence>
<evidence type="ECO:0000259" key="5">
    <source>
        <dbReference type="Pfam" id="PF03819"/>
    </source>
</evidence>
<reference evidence="7" key="1">
    <citation type="submission" date="2017-12" db="EMBL/GenBank/DDBJ databases">
        <title>Genomic analysis of Paracoccus sp. CBA4604.</title>
        <authorList>
            <person name="Roh S.W."/>
            <person name="Kim J.Y."/>
            <person name="Kim J.S."/>
        </authorList>
    </citation>
    <scope>NUCLEOTIDE SEQUENCE [LARGE SCALE GENOMIC DNA]</scope>
    <source>
        <strain evidence="7">CBA4604</strain>
    </source>
</reference>
<evidence type="ECO:0000256" key="2">
    <source>
        <dbReference type="ARBA" id="ARBA00061115"/>
    </source>
</evidence>
<comment type="similarity">
    <text evidence="2">Belongs to the nucleoside triphosphate pyrophosphohydrolase family.</text>
</comment>
<gene>
    <name evidence="6" type="ORF">CYR75_01915</name>
</gene>
<dbReference type="InterPro" id="IPR004518">
    <property type="entry name" value="MazG-like_dom"/>
</dbReference>
<comment type="catalytic activity">
    <reaction evidence="1">
        <text>ATP + H2O = AMP + diphosphate + H(+)</text>
        <dbReference type="Rhea" id="RHEA:14245"/>
        <dbReference type="ChEBI" id="CHEBI:15377"/>
        <dbReference type="ChEBI" id="CHEBI:15378"/>
        <dbReference type="ChEBI" id="CHEBI:30616"/>
        <dbReference type="ChEBI" id="CHEBI:33019"/>
        <dbReference type="ChEBI" id="CHEBI:456215"/>
        <dbReference type="EC" id="3.6.1.8"/>
    </reaction>
</comment>
<dbReference type="InterPro" id="IPR011551">
    <property type="entry name" value="NTP_PyrPHydrolase_MazG"/>
</dbReference>
<dbReference type="GO" id="GO:0046076">
    <property type="term" value="P:dTTP catabolic process"/>
    <property type="evidence" value="ECO:0007669"/>
    <property type="project" value="TreeGrafter"/>
</dbReference>
<dbReference type="KEGG" id="paru:CYR75_01915"/>
<dbReference type="GO" id="GO:0006203">
    <property type="term" value="P:dGTP catabolic process"/>
    <property type="evidence" value="ECO:0007669"/>
    <property type="project" value="TreeGrafter"/>
</dbReference>
<dbReference type="GO" id="GO:0047693">
    <property type="term" value="F:ATP diphosphatase activity"/>
    <property type="evidence" value="ECO:0007669"/>
    <property type="project" value="UniProtKB-EC"/>
</dbReference>